<protein>
    <submittedName>
        <fullName evidence="2">Transcriptional regulator</fullName>
    </submittedName>
</protein>
<dbReference type="InterPro" id="IPR011991">
    <property type="entry name" value="ArsR-like_HTH"/>
</dbReference>
<dbReference type="EMBL" id="AXCZ01000014">
    <property type="protein sequence ID" value="KGM14068.1"/>
    <property type="molecule type" value="Genomic_DNA"/>
</dbReference>
<dbReference type="CDD" id="cd00090">
    <property type="entry name" value="HTH_ARSR"/>
    <property type="match status" value="1"/>
</dbReference>
<evidence type="ECO:0000313" key="3">
    <source>
        <dbReference type="Proteomes" id="UP000054314"/>
    </source>
</evidence>
<accession>A0A0A0C075</accession>
<proteinExistence type="predicted"/>
<dbReference type="Proteomes" id="UP000054314">
    <property type="component" value="Unassembled WGS sequence"/>
</dbReference>
<dbReference type="PROSITE" id="PS50987">
    <property type="entry name" value="HTH_ARSR_2"/>
    <property type="match status" value="1"/>
</dbReference>
<dbReference type="OrthoDB" id="3399802at2"/>
<organism evidence="2 3">
    <name type="scientific">Cellulomonas bogoriensis 69B4 = DSM 16987</name>
    <dbReference type="NCBI Taxonomy" id="1386082"/>
    <lineage>
        <taxon>Bacteria</taxon>
        <taxon>Bacillati</taxon>
        <taxon>Actinomycetota</taxon>
        <taxon>Actinomycetes</taxon>
        <taxon>Micrococcales</taxon>
        <taxon>Cellulomonadaceae</taxon>
        <taxon>Cellulomonas</taxon>
    </lineage>
</organism>
<name>A0A0A0C075_9CELL</name>
<dbReference type="RefSeq" id="WP_156968309.1">
    <property type="nucleotide sequence ID" value="NZ_AXCZ01000014.1"/>
</dbReference>
<comment type="caution">
    <text evidence="2">The sequence shown here is derived from an EMBL/GenBank/DDBJ whole genome shotgun (WGS) entry which is preliminary data.</text>
</comment>
<dbReference type="SUPFAM" id="SSF46785">
    <property type="entry name" value="Winged helix' DNA-binding domain"/>
    <property type="match status" value="1"/>
</dbReference>
<dbReference type="GO" id="GO:0003700">
    <property type="term" value="F:DNA-binding transcription factor activity"/>
    <property type="evidence" value="ECO:0007669"/>
    <property type="project" value="InterPro"/>
</dbReference>
<dbReference type="Gene3D" id="1.10.10.10">
    <property type="entry name" value="Winged helix-like DNA-binding domain superfamily/Winged helix DNA-binding domain"/>
    <property type="match status" value="1"/>
</dbReference>
<dbReference type="InterPro" id="IPR001845">
    <property type="entry name" value="HTH_ArsR_DNA-bd_dom"/>
</dbReference>
<evidence type="ECO:0000259" key="1">
    <source>
        <dbReference type="PROSITE" id="PS50987"/>
    </source>
</evidence>
<feature type="domain" description="HTH arsR-type" evidence="1">
    <location>
        <begin position="1"/>
        <end position="93"/>
    </location>
</feature>
<dbReference type="AlphaFoldDB" id="A0A0A0C075"/>
<keyword evidence="3" id="KW-1185">Reference proteome</keyword>
<evidence type="ECO:0000313" key="2">
    <source>
        <dbReference type="EMBL" id="KGM14068.1"/>
    </source>
</evidence>
<sequence>MPQRRTSPFRALASESRLVMLHALQRSEVPLGVEDMAEEAGVHVNTAREHLERLVEAGFVTRSIEHRATRGRPRVLYASVAREAGGDFEERFRAHLREVTLAHLAGDGGAPVADDRGRVLNQLAALETHFDELRLNAEVDVTRAVP</sequence>
<reference evidence="2 3" key="1">
    <citation type="submission" date="2013-08" db="EMBL/GenBank/DDBJ databases">
        <title>Genome sequencing of Cellulomonas bogoriensis 69B4.</title>
        <authorList>
            <person name="Chen F."/>
            <person name="Li Y."/>
            <person name="Wang G."/>
        </authorList>
    </citation>
    <scope>NUCLEOTIDE SEQUENCE [LARGE SCALE GENOMIC DNA]</scope>
    <source>
        <strain evidence="2 3">69B4</strain>
    </source>
</reference>
<dbReference type="Pfam" id="PF12840">
    <property type="entry name" value="HTH_20"/>
    <property type="match status" value="1"/>
</dbReference>
<gene>
    <name evidence="2" type="ORF">N869_05565</name>
</gene>
<dbReference type="InterPro" id="IPR036390">
    <property type="entry name" value="WH_DNA-bd_sf"/>
</dbReference>
<dbReference type="InterPro" id="IPR036388">
    <property type="entry name" value="WH-like_DNA-bd_sf"/>
</dbReference>